<comment type="similarity">
    <text evidence="2 13">Belongs to the glycosyl hydrolase 5 (cellulase A) family.</text>
</comment>
<feature type="compositionally biased region" description="Low complexity" evidence="14">
    <location>
        <begin position="308"/>
        <end position="318"/>
    </location>
</feature>
<dbReference type="InParanoid" id="A0A194XDE5"/>
<feature type="region of interest" description="Disordered" evidence="14">
    <location>
        <begin position="308"/>
        <end position="327"/>
    </location>
</feature>
<protein>
    <recommendedName>
        <fullName evidence="12">Endoglucanase EG-II</fullName>
        <ecNumber evidence="3">3.2.1.4</ecNumber>
    </recommendedName>
</protein>
<evidence type="ECO:0000256" key="13">
    <source>
        <dbReference type="RuleBase" id="RU361153"/>
    </source>
</evidence>
<keyword evidence="5 13" id="KW-0378">Hydrolase</keyword>
<dbReference type="PANTHER" id="PTHR34142:SF5">
    <property type="entry name" value="CBM1 DOMAIN-CONTAINING PROTEIN"/>
    <property type="match status" value="1"/>
</dbReference>
<accession>A0A194XDE5</accession>
<feature type="region of interest" description="Disordered" evidence="14">
    <location>
        <begin position="247"/>
        <end position="275"/>
    </location>
</feature>
<evidence type="ECO:0000256" key="3">
    <source>
        <dbReference type="ARBA" id="ARBA00012601"/>
    </source>
</evidence>
<keyword evidence="8" id="KW-0873">Pyrrolidone carboxylic acid</keyword>
<dbReference type="KEGG" id="psco:LY89DRAFT_781284"/>
<feature type="compositionally biased region" description="Low complexity" evidence="14">
    <location>
        <begin position="203"/>
        <end position="219"/>
    </location>
</feature>
<dbReference type="Proteomes" id="UP000070700">
    <property type="component" value="Unassembled WGS sequence"/>
</dbReference>
<evidence type="ECO:0000256" key="7">
    <source>
        <dbReference type="ARBA" id="ARBA00023277"/>
    </source>
</evidence>
<dbReference type="SUPFAM" id="SSF51445">
    <property type="entry name" value="(Trans)glycosidases"/>
    <property type="match status" value="1"/>
</dbReference>
<evidence type="ECO:0000256" key="1">
    <source>
        <dbReference type="ARBA" id="ARBA00000966"/>
    </source>
</evidence>
<evidence type="ECO:0000256" key="4">
    <source>
        <dbReference type="ARBA" id="ARBA00022729"/>
    </source>
</evidence>
<dbReference type="SUPFAM" id="SSF57180">
    <property type="entry name" value="Cellulose-binding domain"/>
    <property type="match status" value="2"/>
</dbReference>
<dbReference type="Gene3D" id="3.20.20.80">
    <property type="entry name" value="Glycosidases"/>
    <property type="match status" value="1"/>
</dbReference>
<keyword evidence="6" id="KW-0136">Cellulose degradation</keyword>
<keyword evidence="9 13" id="KW-0326">Glycosidase</keyword>
<dbReference type="PANTHER" id="PTHR34142">
    <property type="entry name" value="ENDO-BETA-1,4-GLUCANASE A"/>
    <property type="match status" value="1"/>
</dbReference>
<dbReference type="Pfam" id="PF00150">
    <property type="entry name" value="Cellulase"/>
    <property type="match status" value="1"/>
</dbReference>
<evidence type="ECO:0000256" key="9">
    <source>
        <dbReference type="ARBA" id="ARBA00023295"/>
    </source>
</evidence>
<dbReference type="InterPro" id="IPR035971">
    <property type="entry name" value="CBD_sf"/>
</dbReference>
<dbReference type="Pfam" id="PF00734">
    <property type="entry name" value="CBM_1"/>
    <property type="match status" value="2"/>
</dbReference>
<evidence type="ECO:0000256" key="14">
    <source>
        <dbReference type="SAM" id="MobiDB-lite"/>
    </source>
</evidence>
<comment type="catalytic activity">
    <reaction evidence="1">
        <text>Endohydrolysis of (1-&gt;4)-beta-D-glucosidic linkages in cellulose, lichenin and cereal beta-D-glucans.</text>
        <dbReference type="EC" id="3.2.1.4"/>
    </reaction>
</comment>
<dbReference type="GO" id="GO:0005576">
    <property type="term" value="C:extracellular region"/>
    <property type="evidence" value="ECO:0007669"/>
    <property type="project" value="InterPro"/>
</dbReference>
<dbReference type="SMART" id="SM00236">
    <property type="entry name" value="fCBD"/>
    <property type="match status" value="2"/>
</dbReference>
<dbReference type="RefSeq" id="XP_018072555.1">
    <property type="nucleotide sequence ID" value="XM_018222470.1"/>
</dbReference>
<feature type="region of interest" description="Disordered" evidence="14">
    <location>
        <begin position="201"/>
        <end position="230"/>
    </location>
</feature>
<dbReference type="PROSITE" id="PS00659">
    <property type="entry name" value="GLYCOSYL_HYDROL_F5"/>
    <property type="match status" value="1"/>
</dbReference>
<name>A0A194XDE5_MOLSC</name>
<dbReference type="InterPro" id="IPR018087">
    <property type="entry name" value="Glyco_hydro_5_CS"/>
</dbReference>
<dbReference type="AlphaFoldDB" id="A0A194XDE5"/>
<dbReference type="InterPro" id="IPR001547">
    <property type="entry name" value="Glyco_hydro_5"/>
</dbReference>
<keyword evidence="17" id="KW-1185">Reference proteome</keyword>
<evidence type="ECO:0000256" key="11">
    <source>
        <dbReference type="ARBA" id="ARBA00059691"/>
    </source>
</evidence>
<dbReference type="GO" id="GO:0008810">
    <property type="term" value="F:cellulase activity"/>
    <property type="evidence" value="ECO:0007669"/>
    <property type="project" value="UniProtKB-EC"/>
</dbReference>
<dbReference type="STRING" id="149040.A0A194XDE5"/>
<organism evidence="16 17">
    <name type="scientific">Mollisia scopiformis</name>
    <name type="common">Conifer needle endophyte fungus</name>
    <name type="synonym">Phialocephala scopiformis</name>
    <dbReference type="NCBI Taxonomy" id="149040"/>
    <lineage>
        <taxon>Eukaryota</taxon>
        <taxon>Fungi</taxon>
        <taxon>Dikarya</taxon>
        <taxon>Ascomycota</taxon>
        <taxon>Pezizomycotina</taxon>
        <taxon>Leotiomycetes</taxon>
        <taxon>Helotiales</taxon>
        <taxon>Mollisiaceae</taxon>
        <taxon>Mollisia</taxon>
    </lineage>
</organism>
<dbReference type="PROSITE" id="PS51164">
    <property type="entry name" value="CBM1_2"/>
    <property type="match status" value="2"/>
</dbReference>
<dbReference type="PROSITE" id="PS00562">
    <property type="entry name" value="CBM1_1"/>
    <property type="match status" value="1"/>
</dbReference>
<proteinExistence type="inferred from homology"/>
<dbReference type="EC" id="3.2.1.4" evidence="3"/>
<comment type="function">
    <text evidence="11">Endoglucanase (EG) that cleaves the internal beta-1,4-glucosidic bonds in cellulose. The degradation of cellulose involves an interplay between different cellulolytic enzymes. Hydrolysis starts with EGs, which cut internal glycosidic linkages to reduce the polymerization degree of the substrate and creates new chain ends for exocellobiohydrolases (CBHs). The CBH release the disaccharide cellobiose from the non-reducing end of the cellulose polymer chain. Finally, beta-1,4-glucosidases hydrolyze the cellobiose and other short cello-oligosaccharides into glucose units.</text>
</comment>
<dbReference type="InterPro" id="IPR017853">
    <property type="entry name" value="GH"/>
</dbReference>
<dbReference type="GO" id="GO:0030245">
    <property type="term" value="P:cellulose catabolic process"/>
    <property type="evidence" value="ECO:0007669"/>
    <property type="project" value="UniProtKB-KW"/>
</dbReference>
<evidence type="ECO:0000256" key="12">
    <source>
        <dbReference type="ARBA" id="ARBA00074271"/>
    </source>
</evidence>
<evidence type="ECO:0000256" key="10">
    <source>
        <dbReference type="ARBA" id="ARBA00023326"/>
    </source>
</evidence>
<reference evidence="16 17" key="1">
    <citation type="submission" date="2015-10" db="EMBL/GenBank/DDBJ databases">
        <title>Full genome of DAOMC 229536 Phialocephala scopiformis, a fungal endophyte of spruce producing the potent anti-insectan compound rugulosin.</title>
        <authorList>
            <consortium name="DOE Joint Genome Institute"/>
            <person name="Walker A.K."/>
            <person name="Frasz S.L."/>
            <person name="Seifert K.A."/>
            <person name="Miller J.D."/>
            <person name="Mondo S.J."/>
            <person name="Labutti K."/>
            <person name="Lipzen A."/>
            <person name="Dockter R."/>
            <person name="Kennedy M."/>
            <person name="Grigoriev I.V."/>
            <person name="Spatafora J.W."/>
        </authorList>
    </citation>
    <scope>NUCLEOTIDE SEQUENCE [LARGE SCALE GENOMIC DNA]</scope>
    <source>
        <strain evidence="16 17">CBS 120377</strain>
    </source>
</reference>
<dbReference type="FunFam" id="3.20.20.80:FF:000124">
    <property type="entry name" value="Exported cellulase"/>
    <property type="match status" value="1"/>
</dbReference>
<dbReference type="OrthoDB" id="5823761at2759"/>
<dbReference type="InterPro" id="IPR000254">
    <property type="entry name" value="CBD"/>
</dbReference>
<evidence type="ECO:0000256" key="8">
    <source>
        <dbReference type="ARBA" id="ARBA00023283"/>
    </source>
</evidence>
<evidence type="ECO:0000313" key="16">
    <source>
        <dbReference type="EMBL" id="KUJ18200.1"/>
    </source>
</evidence>
<keyword evidence="4" id="KW-0732">Signal</keyword>
<keyword evidence="7" id="KW-0119">Carbohydrate metabolism</keyword>
<keyword evidence="10" id="KW-0624">Polysaccharide degradation</keyword>
<evidence type="ECO:0000256" key="6">
    <source>
        <dbReference type="ARBA" id="ARBA00023001"/>
    </source>
</evidence>
<evidence type="ECO:0000256" key="2">
    <source>
        <dbReference type="ARBA" id="ARBA00005641"/>
    </source>
</evidence>
<evidence type="ECO:0000259" key="15">
    <source>
        <dbReference type="PROSITE" id="PS51164"/>
    </source>
</evidence>
<evidence type="ECO:0000313" key="17">
    <source>
        <dbReference type="Proteomes" id="UP000070700"/>
    </source>
</evidence>
<dbReference type="EMBL" id="KQ947413">
    <property type="protein sequence ID" value="KUJ18200.1"/>
    <property type="molecule type" value="Genomic_DNA"/>
</dbReference>
<sequence length="642" mass="66243">MAGQCGGIGWTGFTTCTQGWFCQVQGAYYSQCAASPIPSGDQVPDGQCAGQTYTGLTQCSPGYFCSFHDIYYSQCIPVPYTVGLSTSAVGSLSTLVASSSPSVVATVLVSVQSSSKVSSSSTTASSISTSRTLSSSSSIKSTSLVSTLSSLSSVKASSSSSVQTLSSSSSVKSTSLVSTLTLSSSVKASSISTIRTVSPSSTTNLTSIVSSPSSSTKSTGPTNQQSLFSSSSSSIKSTRYSATLSSVTSSSGVSNSKSTSAQLSSTKQSSTSISSVQVSSTKSSSTFTTSIVSSTKSSSTSTLLSSLSSTTPLSCKTSNPPPPSAGKVQFAGINIPGCEFGGDSNGYQVPTGPSRAYCPLGPTHGLPDGPGQMVHFVGQDGFNIFRLPVGWQFITNSQYNAISTLDPTNSAMYDFLVQSCLATGAYCLIDFHNFARFNGAIIGQRGPTDAVWAAIASKYKGQSKVVFGLMNEPHDVPSITTWAASCQAAVTAIRNAGATTQIILLPGNDWTSAQTFVTDGSGPALSNVTNPDGSFTNLVFDVHKYLDSDNSGTHIDCVDSDISTAFAPLAQWLRCNGRQALLSEIGGGSVASCELYVCEAIAYLNANSDVYLGYLGWAAGSFDTSYILAETPTYSNGIWTDT</sequence>
<dbReference type="GO" id="GO:0030248">
    <property type="term" value="F:cellulose binding"/>
    <property type="evidence" value="ECO:0007669"/>
    <property type="project" value="InterPro"/>
</dbReference>
<feature type="domain" description="CBM1" evidence="15">
    <location>
        <begin position="1"/>
        <end position="33"/>
    </location>
</feature>
<evidence type="ECO:0000256" key="5">
    <source>
        <dbReference type="ARBA" id="ARBA00022801"/>
    </source>
</evidence>
<gene>
    <name evidence="16" type="ORF">LY89DRAFT_781284</name>
</gene>
<dbReference type="GeneID" id="28832196"/>
<feature type="domain" description="CBM1" evidence="15">
    <location>
        <begin position="40"/>
        <end position="76"/>
    </location>
</feature>